<dbReference type="InterPro" id="IPR039955">
    <property type="entry name" value="DTM1"/>
</dbReference>
<evidence type="ECO:0000313" key="3">
    <source>
        <dbReference type="Proteomes" id="UP000639772"/>
    </source>
</evidence>
<gene>
    <name evidence="2" type="ORF">HPP92_005485</name>
</gene>
<sequence length="107" mass="12292">MENEVALRFSLVALAGLMVVVAVCTFSFKKVLVTYAYGIIGISGVLLPDWEFFDRDFSQWFTPMAAPRGSAANRLPTRRFKLYPMRVALLSTIYCFGIYKWWMYVLS</sequence>
<dbReference type="Proteomes" id="UP000639772">
    <property type="component" value="Unassembled WGS sequence"/>
</dbReference>
<keyword evidence="1" id="KW-1133">Transmembrane helix</keyword>
<comment type="caution">
    <text evidence="2">The sequence shown here is derived from an EMBL/GenBank/DDBJ whole genome shotgun (WGS) entry which is preliminary data.</text>
</comment>
<feature type="transmembrane region" description="Helical" evidence="1">
    <location>
        <begin position="83"/>
        <end position="102"/>
    </location>
</feature>
<feature type="transmembrane region" description="Helical" evidence="1">
    <location>
        <begin position="7"/>
        <end position="28"/>
    </location>
</feature>
<dbReference type="OrthoDB" id="1861824at2759"/>
<dbReference type="AlphaFoldDB" id="A0A835RTM5"/>
<reference evidence="2 3" key="1">
    <citation type="journal article" date="2020" name="Nat. Food">
        <title>A phased Vanilla planifolia genome enables genetic improvement of flavour and production.</title>
        <authorList>
            <person name="Hasing T."/>
            <person name="Tang H."/>
            <person name="Brym M."/>
            <person name="Khazi F."/>
            <person name="Huang T."/>
            <person name="Chambers A.H."/>
        </authorList>
    </citation>
    <scope>NUCLEOTIDE SEQUENCE [LARGE SCALE GENOMIC DNA]</scope>
    <source>
        <tissue evidence="2">Leaf</tissue>
    </source>
</reference>
<dbReference type="PANTHER" id="PTHR38354:SF2">
    <property type="entry name" value="SIGNAL PEPTIDASE COMPLEX-LIKE PROTEIN DTM1"/>
    <property type="match status" value="1"/>
</dbReference>
<dbReference type="EMBL" id="JADCNM010000002">
    <property type="protein sequence ID" value="KAG0494491.1"/>
    <property type="molecule type" value="Genomic_DNA"/>
</dbReference>
<accession>A0A835RTM5</accession>
<organism evidence="2 3">
    <name type="scientific">Vanilla planifolia</name>
    <name type="common">Vanilla</name>
    <dbReference type="NCBI Taxonomy" id="51239"/>
    <lineage>
        <taxon>Eukaryota</taxon>
        <taxon>Viridiplantae</taxon>
        <taxon>Streptophyta</taxon>
        <taxon>Embryophyta</taxon>
        <taxon>Tracheophyta</taxon>
        <taxon>Spermatophyta</taxon>
        <taxon>Magnoliopsida</taxon>
        <taxon>Liliopsida</taxon>
        <taxon>Asparagales</taxon>
        <taxon>Orchidaceae</taxon>
        <taxon>Vanilloideae</taxon>
        <taxon>Vanilleae</taxon>
        <taxon>Vanilla</taxon>
    </lineage>
</organism>
<evidence type="ECO:0000313" key="2">
    <source>
        <dbReference type="EMBL" id="KAG0494491.1"/>
    </source>
</evidence>
<evidence type="ECO:0008006" key="4">
    <source>
        <dbReference type="Google" id="ProtNLM"/>
    </source>
</evidence>
<feature type="transmembrane region" description="Helical" evidence="1">
    <location>
        <begin position="34"/>
        <end position="53"/>
    </location>
</feature>
<dbReference type="PANTHER" id="PTHR38354">
    <property type="entry name" value="SIGNAL PEPTIDASE COMPLEX-LIKE PROTEIN DTM1"/>
    <property type="match status" value="1"/>
</dbReference>
<proteinExistence type="predicted"/>
<keyword evidence="1" id="KW-0472">Membrane</keyword>
<dbReference type="GO" id="GO:0048658">
    <property type="term" value="P:anther wall tapetum development"/>
    <property type="evidence" value="ECO:0007669"/>
    <property type="project" value="InterPro"/>
</dbReference>
<name>A0A835RTM5_VANPL</name>
<keyword evidence="1" id="KW-0812">Transmembrane</keyword>
<protein>
    <recommendedName>
        <fullName evidence="4">Signal peptidase complex-like protein DTM1</fullName>
    </recommendedName>
</protein>
<dbReference type="GO" id="GO:0005789">
    <property type="term" value="C:endoplasmic reticulum membrane"/>
    <property type="evidence" value="ECO:0007669"/>
    <property type="project" value="InterPro"/>
</dbReference>
<evidence type="ECO:0000256" key="1">
    <source>
        <dbReference type="SAM" id="Phobius"/>
    </source>
</evidence>